<dbReference type="Pfam" id="PF07398">
    <property type="entry name" value="MDMPI_C"/>
    <property type="match status" value="1"/>
</dbReference>
<dbReference type="InterPro" id="IPR036527">
    <property type="entry name" value="SCP2_sterol-bd_dom_sf"/>
</dbReference>
<dbReference type="InterPro" id="IPR017517">
    <property type="entry name" value="Maleyloyr_isom"/>
</dbReference>
<gene>
    <name evidence="3" type="ORF">ACETWP_10810</name>
</gene>
<evidence type="ECO:0000259" key="2">
    <source>
        <dbReference type="Pfam" id="PF11716"/>
    </source>
</evidence>
<reference evidence="3 4" key="1">
    <citation type="submission" date="2024-09" db="EMBL/GenBank/DDBJ databases">
        <authorList>
            <person name="Salinas-Garcia M.A."/>
            <person name="Prieme A."/>
        </authorList>
    </citation>
    <scope>NUCLEOTIDE SEQUENCE [LARGE SCALE GENOMIC DNA]</scope>
    <source>
        <strain evidence="3 4">DSM 21081</strain>
    </source>
</reference>
<dbReference type="EMBL" id="JBHDLJ010000008">
    <property type="protein sequence ID" value="MFB0835079.1"/>
    <property type="molecule type" value="Genomic_DNA"/>
</dbReference>
<keyword evidence="3" id="KW-0413">Isomerase</keyword>
<proteinExistence type="predicted"/>
<evidence type="ECO:0000313" key="4">
    <source>
        <dbReference type="Proteomes" id="UP001575652"/>
    </source>
</evidence>
<evidence type="ECO:0000259" key="1">
    <source>
        <dbReference type="Pfam" id="PF07398"/>
    </source>
</evidence>
<dbReference type="RefSeq" id="WP_373972255.1">
    <property type="nucleotide sequence ID" value="NZ_JBHDLJ010000008.1"/>
</dbReference>
<dbReference type="InterPro" id="IPR010872">
    <property type="entry name" value="MDMPI_C-term_domain"/>
</dbReference>
<protein>
    <submittedName>
        <fullName evidence="3">Maleylpyruvate isomerase family mycothiol-dependent enzyme</fullName>
    </submittedName>
</protein>
<sequence length="245" mass="25632">MTTLSPPALKAFVREAVGGLRSAIGSLEGTAMAEPSALPGWTRAHVVAHVDGVSRAIARQLEHARRGERVAFYDGGMEGRNDRIALGALMAPAKLAERALEGLDLLERALGDIPEDGWDAPTSFRGEGTVRDCVLGAWREALIHTADLGLGAGPVDWPSEFSRHLFDFLSVRLPAGTRVVLQPTGRPPVVLGAGGHSTVITGMEFDLAAWIAGREPSGPIRATASADASELPALGPWPSAVPASA</sequence>
<keyword evidence="4" id="KW-1185">Reference proteome</keyword>
<organism evidence="3 4">
    <name type="scientific">Arthrobacter halodurans</name>
    <dbReference type="NCBI Taxonomy" id="516699"/>
    <lineage>
        <taxon>Bacteria</taxon>
        <taxon>Bacillati</taxon>
        <taxon>Actinomycetota</taxon>
        <taxon>Actinomycetes</taxon>
        <taxon>Micrococcales</taxon>
        <taxon>Micrococcaceae</taxon>
        <taxon>Arthrobacter</taxon>
    </lineage>
</organism>
<evidence type="ECO:0000313" key="3">
    <source>
        <dbReference type="EMBL" id="MFB0835079.1"/>
    </source>
</evidence>
<dbReference type="Proteomes" id="UP001575652">
    <property type="component" value="Unassembled WGS sequence"/>
</dbReference>
<dbReference type="Pfam" id="PF11716">
    <property type="entry name" value="MDMPI_N"/>
    <property type="match status" value="1"/>
</dbReference>
<dbReference type="Gene3D" id="1.20.120.450">
    <property type="entry name" value="dinb family like domain"/>
    <property type="match status" value="1"/>
</dbReference>
<comment type="caution">
    <text evidence="3">The sequence shown here is derived from an EMBL/GenBank/DDBJ whole genome shotgun (WGS) entry which is preliminary data.</text>
</comment>
<dbReference type="InterPro" id="IPR034660">
    <property type="entry name" value="DinB/YfiT-like"/>
</dbReference>
<dbReference type="SUPFAM" id="SSF55718">
    <property type="entry name" value="SCP-like"/>
    <property type="match status" value="1"/>
</dbReference>
<name>A0ABV4UN43_9MICC</name>
<feature type="domain" description="MDMPI C-terminal" evidence="1">
    <location>
        <begin position="156"/>
        <end position="231"/>
    </location>
</feature>
<accession>A0ABV4UN43</accession>
<feature type="domain" description="Mycothiol-dependent maleylpyruvate isomerase metal-binding" evidence="2">
    <location>
        <begin position="14"/>
        <end position="148"/>
    </location>
</feature>
<dbReference type="InterPro" id="IPR024344">
    <property type="entry name" value="MDMPI_metal-binding"/>
</dbReference>
<dbReference type="SUPFAM" id="SSF109854">
    <property type="entry name" value="DinB/YfiT-like putative metalloenzymes"/>
    <property type="match status" value="1"/>
</dbReference>
<dbReference type="GO" id="GO:0016853">
    <property type="term" value="F:isomerase activity"/>
    <property type="evidence" value="ECO:0007669"/>
    <property type="project" value="UniProtKB-KW"/>
</dbReference>
<dbReference type="NCBIfam" id="TIGR03083">
    <property type="entry name" value="maleylpyruvate isomerase family mycothiol-dependent enzyme"/>
    <property type="match status" value="1"/>
</dbReference>